<dbReference type="PROSITE" id="PS51186">
    <property type="entry name" value="GNAT"/>
    <property type="match status" value="1"/>
</dbReference>
<evidence type="ECO:0000313" key="8">
    <source>
        <dbReference type="EMBL" id="TLD72056.1"/>
    </source>
</evidence>
<dbReference type="InterPro" id="IPR036393">
    <property type="entry name" value="AceGlu_kinase-like_sf"/>
</dbReference>
<dbReference type="SUPFAM" id="SSF55729">
    <property type="entry name" value="Acyl-CoA N-acyltransferases (Nat)"/>
    <property type="match status" value="1"/>
</dbReference>
<dbReference type="Proteomes" id="UP000306196">
    <property type="component" value="Unassembled WGS sequence"/>
</dbReference>
<organism evidence="8 9">
    <name type="scientific">Phragmitibacter flavus</name>
    <dbReference type="NCBI Taxonomy" id="2576071"/>
    <lineage>
        <taxon>Bacteria</taxon>
        <taxon>Pseudomonadati</taxon>
        <taxon>Verrucomicrobiota</taxon>
        <taxon>Verrucomicrobiia</taxon>
        <taxon>Verrucomicrobiales</taxon>
        <taxon>Verrucomicrobiaceae</taxon>
        <taxon>Phragmitibacter</taxon>
    </lineage>
</organism>
<evidence type="ECO:0000256" key="6">
    <source>
        <dbReference type="ARBA" id="ARBA00048372"/>
    </source>
</evidence>
<comment type="catalytic activity">
    <reaction evidence="6">
        <text>L-glutamate + acetyl-CoA = N-acetyl-L-glutamate + CoA + H(+)</text>
        <dbReference type="Rhea" id="RHEA:24292"/>
        <dbReference type="ChEBI" id="CHEBI:15378"/>
        <dbReference type="ChEBI" id="CHEBI:29985"/>
        <dbReference type="ChEBI" id="CHEBI:44337"/>
        <dbReference type="ChEBI" id="CHEBI:57287"/>
        <dbReference type="ChEBI" id="CHEBI:57288"/>
        <dbReference type="EC" id="2.3.1.1"/>
    </reaction>
</comment>
<reference evidence="8 9" key="1">
    <citation type="submission" date="2019-05" db="EMBL/GenBank/DDBJ databases">
        <title>Verrucobacter flavum gen. nov., sp. nov. a new member of the family Verrucomicrobiaceae.</title>
        <authorList>
            <person name="Szuroczki S."/>
            <person name="Abbaszade G."/>
            <person name="Szabo A."/>
            <person name="Felfoldi T."/>
            <person name="Schumann P."/>
            <person name="Boka K."/>
            <person name="Keki Z."/>
            <person name="Toumi M."/>
            <person name="Toth E."/>
        </authorList>
    </citation>
    <scope>NUCLEOTIDE SEQUENCE [LARGE SCALE GENOMIC DNA]</scope>
    <source>
        <strain evidence="8 9">MG-N-17</strain>
    </source>
</reference>
<dbReference type="SUPFAM" id="SSF53633">
    <property type="entry name" value="Carbamate kinase-like"/>
    <property type="match status" value="1"/>
</dbReference>
<comment type="caution">
    <text evidence="8">The sequence shown here is derived from an EMBL/GenBank/DDBJ whole genome shotgun (WGS) entry which is preliminary data.</text>
</comment>
<feature type="domain" description="N-acetyltransferase" evidence="7">
    <location>
        <begin position="289"/>
        <end position="440"/>
    </location>
</feature>
<accession>A0A5R8KIB2</accession>
<dbReference type="Pfam" id="PF00583">
    <property type="entry name" value="Acetyltransf_1"/>
    <property type="match status" value="1"/>
</dbReference>
<dbReference type="InterPro" id="IPR001048">
    <property type="entry name" value="Asp/Glu/Uridylate_kinase"/>
</dbReference>
<dbReference type="InterPro" id="IPR000182">
    <property type="entry name" value="GNAT_dom"/>
</dbReference>
<dbReference type="EC" id="2.3.1.1" evidence="3"/>
<dbReference type="Gene3D" id="3.40.1160.10">
    <property type="entry name" value="Acetylglutamate kinase-like"/>
    <property type="match status" value="1"/>
</dbReference>
<dbReference type="PANTHER" id="PTHR30602">
    <property type="entry name" value="AMINO-ACID ACETYLTRANSFERASE"/>
    <property type="match status" value="1"/>
</dbReference>
<dbReference type="EMBL" id="VAUV01000003">
    <property type="protein sequence ID" value="TLD72056.1"/>
    <property type="molecule type" value="Genomic_DNA"/>
</dbReference>
<dbReference type="HAMAP" id="MF_01105">
    <property type="entry name" value="N_acetyl_glu_synth"/>
    <property type="match status" value="1"/>
</dbReference>
<evidence type="ECO:0000256" key="5">
    <source>
        <dbReference type="ARBA" id="ARBA00023315"/>
    </source>
</evidence>
<keyword evidence="9" id="KW-1185">Reference proteome</keyword>
<evidence type="ECO:0000256" key="3">
    <source>
        <dbReference type="ARBA" id="ARBA00012697"/>
    </source>
</evidence>
<dbReference type="GO" id="GO:0005737">
    <property type="term" value="C:cytoplasm"/>
    <property type="evidence" value="ECO:0007669"/>
    <property type="project" value="InterPro"/>
</dbReference>
<proteinExistence type="inferred from homology"/>
<evidence type="ECO:0000256" key="4">
    <source>
        <dbReference type="ARBA" id="ARBA00022679"/>
    </source>
</evidence>
<dbReference type="GO" id="GO:0004042">
    <property type="term" value="F:L-glutamate N-acetyltransferase activity"/>
    <property type="evidence" value="ECO:0007669"/>
    <property type="project" value="InterPro"/>
</dbReference>
<sequence>MRVVCRFSRIGTMKFEDLRGILQYVPQFRERIFVVALDGRVMRLPNFNSLLQDIAVLQSLSIHVVLVFGARSQIQQLAALRDVNLSSDDGMGLTDAATLSVSTEAISRLTNELMAALTALELRVAVPNALAVHPAGVINGIDLQYTGRIERVDEPMLQSLLKQNIIPLLPPMGFDGHGTTLRLNSDEIAVDVALALDAAKVIFVAEEGLIDANGERLAQLPVAQARDISRRKDTGMDPSLLSKLRHAALACSEGVPRVHIIDGGQNEVLLAELFSNEGVGTMIHADDYQQIRKAHLSDIPVLMTMMRESIEDAALAPRSREQIQQRINDFFVLELDGNPVGCVAVHSYNQPDETKVSELACLFVRRAHKNQGHGRKLVTYAETIARERGSAWLFALSTQASRFFEEKMGYQLATSGILPEPRREAYLSNGRNSRVLTKTL</sequence>
<gene>
    <name evidence="8" type="primary">argA</name>
    <name evidence="8" type="ORF">FEM03_04845</name>
</gene>
<dbReference type="InterPro" id="IPR010167">
    <property type="entry name" value="NH2A_AcTrfase"/>
</dbReference>
<dbReference type="PIRSF" id="PIRSF000423">
    <property type="entry name" value="ArgA"/>
    <property type="match status" value="1"/>
</dbReference>
<keyword evidence="4 8" id="KW-0808">Transferase</keyword>
<dbReference type="Pfam" id="PF00696">
    <property type="entry name" value="AA_kinase"/>
    <property type="match status" value="1"/>
</dbReference>
<evidence type="ECO:0000259" key="7">
    <source>
        <dbReference type="PROSITE" id="PS51186"/>
    </source>
</evidence>
<evidence type="ECO:0000256" key="1">
    <source>
        <dbReference type="ARBA" id="ARBA00004925"/>
    </source>
</evidence>
<protein>
    <recommendedName>
        <fullName evidence="3">amino-acid N-acetyltransferase</fullName>
        <ecNumber evidence="3">2.3.1.1</ecNumber>
    </recommendedName>
</protein>
<comment type="similarity">
    <text evidence="2">Belongs to the acetyltransferase family. ArgA subfamily.</text>
</comment>
<dbReference type="Gene3D" id="3.40.630.30">
    <property type="match status" value="1"/>
</dbReference>
<evidence type="ECO:0000256" key="2">
    <source>
        <dbReference type="ARBA" id="ARBA00009145"/>
    </source>
</evidence>
<dbReference type="InterPro" id="IPR016181">
    <property type="entry name" value="Acyl_CoA_acyltransferase"/>
</dbReference>
<comment type="pathway">
    <text evidence="1">Amino-acid biosynthesis; L-arginine biosynthesis; N(2)-acetyl-L-ornithine from L-glutamate: step 1/4.</text>
</comment>
<evidence type="ECO:0000313" key="9">
    <source>
        <dbReference type="Proteomes" id="UP000306196"/>
    </source>
</evidence>
<dbReference type="GO" id="GO:0006526">
    <property type="term" value="P:L-arginine biosynthetic process"/>
    <property type="evidence" value="ECO:0007669"/>
    <property type="project" value="UniProtKB-UniPathway"/>
</dbReference>
<dbReference type="OrthoDB" id="9802238at2"/>
<dbReference type="AlphaFoldDB" id="A0A5R8KIB2"/>
<dbReference type="UniPathway" id="UPA00068">
    <property type="reaction ID" value="UER00106"/>
</dbReference>
<dbReference type="NCBIfam" id="TIGR01890">
    <property type="entry name" value="N-Ac-Glu-synth"/>
    <property type="match status" value="1"/>
</dbReference>
<keyword evidence="5 8" id="KW-0012">Acyltransferase</keyword>
<name>A0A5R8KIB2_9BACT</name>
<dbReference type="CDD" id="cd04301">
    <property type="entry name" value="NAT_SF"/>
    <property type="match status" value="1"/>
</dbReference>
<dbReference type="PANTHER" id="PTHR30602:SF12">
    <property type="entry name" value="AMINO-ACID ACETYLTRANSFERASE NAGS1, CHLOROPLASTIC-RELATED"/>
    <property type="match status" value="1"/>
</dbReference>